<reference evidence="2" key="2">
    <citation type="journal article" date="2023" name="IMA Fungus">
        <title>Comparative genomic study of the Penicillium genus elucidates a diverse pangenome and 15 lateral gene transfer events.</title>
        <authorList>
            <person name="Petersen C."/>
            <person name="Sorensen T."/>
            <person name="Nielsen M.R."/>
            <person name="Sondergaard T.E."/>
            <person name="Sorensen J.L."/>
            <person name="Fitzpatrick D.A."/>
            <person name="Frisvad J.C."/>
            <person name="Nielsen K.L."/>
        </authorList>
    </citation>
    <scope>NUCLEOTIDE SEQUENCE</scope>
    <source>
        <strain evidence="2">IBT 29495</strain>
    </source>
</reference>
<dbReference type="Proteomes" id="UP001149954">
    <property type="component" value="Unassembled WGS sequence"/>
</dbReference>
<sequence>MEFDTEKAAIPLVGLGLILPSLQLDSDQYVFKSDHISPMLPPNVFRYGRRQANGRLLQQWIESPESDPSVAECLIMPSTLKFKDLKKSKQLEIDMDTSPYIPIQVEQEFAELEIMGPTGGAWERIAIDQPDAPPDTKYPDIHTWEGQIAPGVLIVEEIKKAPGFFMAEVCHAIYREHFPIDTLKYVYLIDVCNKDTHSFVMDDLYNESNGLAWPDDKIRDWIPGTAEFEALLGTILGRTVAYLILGAFKRGTRRVSRIRTFHSFDALQMQFAIEEIEQSNPTGTTIQPDSDRSTDSMGPETRSALRRRKNLESKKYQLGLDEETRPTKIRKTAP</sequence>
<evidence type="ECO:0000313" key="2">
    <source>
        <dbReference type="EMBL" id="KAJ5504333.1"/>
    </source>
</evidence>
<comment type="caution">
    <text evidence="2">The sequence shown here is derived from an EMBL/GenBank/DDBJ whole genome shotgun (WGS) entry which is preliminary data.</text>
</comment>
<evidence type="ECO:0000313" key="3">
    <source>
        <dbReference type="Proteomes" id="UP001149954"/>
    </source>
</evidence>
<dbReference type="OrthoDB" id="4289218at2759"/>
<feature type="region of interest" description="Disordered" evidence="1">
    <location>
        <begin position="277"/>
        <end position="334"/>
    </location>
</feature>
<evidence type="ECO:0000256" key="1">
    <source>
        <dbReference type="SAM" id="MobiDB-lite"/>
    </source>
</evidence>
<feature type="compositionally biased region" description="Polar residues" evidence="1">
    <location>
        <begin position="278"/>
        <end position="288"/>
    </location>
</feature>
<dbReference type="AlphaFoldDB" id="A0A9X0C6S7"/>
<accession>A0A9X0C6S7</accession>
<dbReference type="EMBL" id="JAPWDS010000003">
    <property type="protein sequence ID" value="KAJ5504333.1"/>
    <property type="molecule type" value="Genomic_DNA"/>
</dbReference>
<reference evidence="2" key="1">
    <citation type="submission" date="2022-12" db="EMBL/GenBank/DDBJ databases">
        <authorList>
            <person name="Petersen C."/>
        </authorList>
    </citation>
    <scope>NUCLEOTIDE SEQUENCE</scope>
    <source>
        <strain evidence="2">IBT 29495</strain>
    </source>
</reference>
<keyword evidence="3" id="KW-1185">Reference proteome</keyword>
<proteinExistence type="predicted"/>
<protein>
    <submittedName>
        <fullName evidence="2">Uncharacterized protein</fullName>
    </submittedName>
</protein>
<gene>
    <name evidence="2" type="ORF">N7463_007207</name>
</gene>
<name>A0A9X0C6S7_9EURO</name>
<organism evidence="2 3">
    <name type="scientific">Penicillium fimorum</name>
    <dbReference type="NCBI Taxonomy" id="1882269"/>
    <lineage>
        <taxon>Eukaryota</taxon>
        <taxon>Fungi</taxon>
        <taxon>Dikarya</taxon>
        <taxon>Ascomycota</taxon>
        <taxon>Pezizomycotina</taxon>
        <taxon>Eurotiomycetes</taxon>
        <taxon>Eurotiomycetidae</taxon>
        <taxon>Eurotiales</taxon>
        <taxon>Aspergillaceae</taxon>
        <taxon>Penicillium</taxon>
    </lineage>
</organism>